<evidence type="ECO:0008006" key="3">
    <source>
        <dbReference type="Google" id="ProtNLM"/>
    </source>
</evidence>
<evidence type="ECO:0000313" key="2">
    <source>
        <dbReference type="Proteomes" id="UP000054937"/>
    </source>
</evidence>
<protein>
    <recommendedName>
        <fullName evidence="3">Phospholipid scramblase</fullName>
    </recommendedName>
</protein>
<organism evidence="1 2">
    <name type="scientific">Pseudocohnilembus persalinus</name>
    <name type="common">Ciliate</name>
    <dbReference type="NCBI Taxonomy" id="266149"/>
    <lineage>
        <taxon>Eukaryota</taxon>
        <taxon>Sar</taxon>
        <taxon>Alveolata</taxon>
        <taxon>Ciliophora</taxon>
        <taxon>Intramacronucleata</taxon>
        <taxon>Oligohymenophorea</taxon>
        <taxon>Scuticociliatia</taxon>
        <taxon>Philasterida</taxon>
        <taxon>Pseudocohnilembidae</taxon>
        <taxon>Pseudocohnilembus</taxon>
    </lineage>
</organism>
<gene>
    <name evidence="1" type="ORF">PPERSA_09810</name>
</gene>
<dbReference type="EMBL" id="LDAU01000105">
    <property type="protein sequence ID" value="KRX05670.1"/>
    <property type="molecule type" value="Genomic_DNA"/>
</dbReference>
<keyword evidence="2" id="KW-1185">Reference proteome</keyword>
<dbReference type="AlphaFoldDB" id="A0A0V0QTY0"/>
<dbReference type="Proteomes" id="UP000054937">
    <property type="component" value="Unassembled WGS sequence"/>
</dbReference>
<name>A0A0V0QTY0_PSEPJ</name>
<accession>A0A0V0QTY0</accession>
<proteinExistence type="predicted"/>
<reference evidence="1 2" key="1">
    <citation type="journal article" date="2015" name="Sci. Rep.">
        <title>Genome of the facultative scuticociliatosis pathogen Pseudocohnilembus persalinus provides insight into its virulence through horizontal gene transfer.</title>
        <authorList>
            <person name="Xiong J."/>
            <person name="Wang G."/>
            <person name="Cheng J."/>
            <person name="Tian M."/>
            <person name="Pan X."/>
            <person name="Warren A."/>
            <person name="Jiang C."/>
            <person name="Yuan D."/>
            <person name="Miao W."/>
        </authorList>
    </citation>
    <scope>NUCLEOTIDE SEQUENCE [LARGE SCALE GENOMIC DNA]</scope>
    <source>
        <strain evidence="1">36N120E</strain>
    </source>
</reference>
<evidence type="ECO:0000313" key="1">
    <source>
        <dbReference type="EMBL" id="KRX05670.1"/>
    </source>
</evidence>
<comment type="caution">
    <text evidence="1">The sequence shown here is derived from an EMBL/GenBank/DDBJ whole genome shotgun (WGS) entry which is preliminary data.</text>
</comment>
<dbReference type="InParanoid" id="A0A0V0QTY0"/>
<sequence>MLKPELPTQQQQTPGIITNNVGKKTKYQMLPSSGQLKFLNGIKGFTFRAQYCVIQQKRFQYKIKPYDPELSDAQNNAMSHIAQTEKGKVSCFQFNLYSMNVLSGFENAGLIQEKRPGMFSCCKKVVFNIYTGPTTDSNLMAYFEIVRDCKICCDGQTYMAIKDAHGSLLYSIGKFPKEKCNICCIPQCKRKPICPCFSECKCQLCPQFYVPVMDAEENILPYIYFKQTCRQYLAPFTYDYIYTYEFPPDMPETHRYLILQAALFCQHNRF</sequence>